<feature type="chain" id="PRO_5046620932" evidence="1">
    <location>
        <begin position="20"/>
        <end position="170"/>
    </location>
</feature>
<feature type="signal peptide" evidence="1">
    <location>
        <begin position="1"/>
        <end position="19"/>
    </location>
</feature>
<keyword evidence="1" id="KW-0732">Signal</keyword>
<keyword evidence="3" id="KW-1185">Reference proteome</keyword>
<dbReference type="PROSITE" id="PS51257">
    <property type="entry name" value="PROKAR_LIPOPROTEIN"/>
    <property type="match status" value="1"/>
</dbReference>
<dbReference type="RefSeq" id="WP_204464944.1">
    <property type="nucleotide sequence ID" value="NZ_JAFBCV010000002.1"/>
</dbReference>
<accession>A0ABS2SQS7</accession>
<evidence type="ECO:0000313" key="2">
    <source>
        <dbReference type="EMBL" id="MBM7837854.1"/>
    </source>
</evidence>
<comment type="caution">
    <text evidence="2">The sequence shown here is derived from an EMBL/GenBank/DDBJ whole genome shotgun (WGS) entry which is preliminary data.</text>
</comment>
<proteinExistence type="predicted"/>
<sequence length="170" mass="18861">MKRLFYTLGVLTLFLAACSDNNEIAGLGDSYDDFVSAYGEEKNGKDAAVASFQDDYILAMFFEEEFAIFIGLDFEATDNNLRSMGEALESIERFMPDDAVKESEETEDLGDYSRINIRYTSESLASAYEESGLYPLSEDDEPNQFMVTISEAMDADGYITATIVLGHSSS</sequence>
<evidence type="ECO:0000313" key="3">
    <source>
        <dbReference type="Proteomes" id="UP001179280"/>
    </source>
</evidence>
<evidence type="ECO:0000256" key="1">
    <source>
        <dbReference type="SAM" id="SignalP"/>
    </source>
</evidence>
<dbReference type="Proteomes" id="UP001179280">
    <property type="component" value="Unassembled WGS sequence"/>
</dbReference>
<reference evidence="2" key="1">
    <citation type="submission" date="2021-01" db="EMBL/GenBank/DDBJ databases">
        <title>Genomic Encyclopedia of Type Strains, Phase IV (KMG-IV): sequencing the most valuable type-strain genomes for metagenomic binning, comparative biology and taxonomic classification.</title>
        <authorList>
            <person name="Goeker M."/>
        </authorList>
    </citation>
    <scope>NUCLEOTIDE SEQUENCE</scope>
    <source>
        <strain evidence="2">DSM 21943</strain>
    </source>
</reference>
<dbReference type="EMBL" id="JAFBCV010000002">
    <property type="protein sequence ID" value="MBM7837854.1"/>
    <property type="molecule type" value="Genomic_DNA"/>
</dbReference>
<name>A0ABS2SQS7_9BACI</name>
<protein>
    <submittedName>
        <fullName evidence="2">Uncharacterized protein</fullName>
    </submittedName>
</protein>
<gene>
    <name evidence="2" type="ORF">JOC54_001085</name>
</gene>
<organism evidence="2 3">
    <name type="scientific">Shouchella xiaoxiensis</name>
    <dbReference type="NCBI Taxonomy" id="766895"/>
    <lineage>
        <taxon>Bacteria</taxon>
        <taxon>Bacillati</taxon>
        <taxon>Bacillota</taxon>
        <taxon>Bacilli</taxon>
        <taxon>Bacillales</taxon>
        <taxon>Bacillaceae</taxon>
        <taxon>Shouchella</taxon>
    </lineage>
</organism>